<dbReference type="EMBL" id="HACA01026086">
    <property type="protein sequence ID" value="CDW43447.1"/>
    <property type="molecule type" value="Transcribed_RNA"/>
</dbReference>
<name>A0A0K2V002_LEPSM</name>
<proteinExistence type="predicted"/>
<dbReference type="AlphaFoldDB" id="A0A0K2V002"/>
<sequence>MICKSVHMIKCECILHTVIYNTIQYYTWVEQSRLIVCPVWKYQRKIFAIFTFLLHVREKLVESDH</sequence>
<protein>
    <submittedName>
        <fullName evidence="1">Uncharacterized protein</fullName>
    </submittedName>
</protein>
<organism evidence="1">
    <name type="scientific">Lepeophtheirus salmonis</name>
    <name type="common">Salmon louse</name>
    <name type="synonym">Caligus salmonis</name>
    <dbReference type="NCBI Taxonomy" id="72036"/>
    <lineage>
        <taxon>Eukaryota</taxon>
        <taxon>Metazoa</taxon>
        <taxon>Ecdysozoa</taxon>
        <taxon>Arthropoda</taxon>
        <taxon>Crustacea</taxon>
        <taxon>Multicrustacea</taxon>
        <taxon>Hexanauplia</taxon>
        <taxon>Copepoda</taxon>
        <taxon>Siphonostomatoida</taxon>
        <taxon>Caligidae</taxon>
        <taxon>Lepeophtheirus</taxon>
    </lineage>
</organism>
<evidence type="ECO:0000313" key="1">
    <source>
        <dbReference type="EMBL" id="CDW43447.1"/>
    </source>
</evidence>
<reference evidence="1" key="1">
    <citation type="submission" date="2014-05" db="EMBL/GenBank/DDBJ databases">
        <authorList>
            <person name="Chronopoulou M."/>
        </authorList>
    </citation>
    <scope>NUCLEOTIDE SEQUENCE</scope>
    <source>
        <tissue evidence="1">Whole organism</tissue>
    </source>
</reference>
<accession>A0A0K2V002</accession>